<dbReference type="Pfam" id="PF16158">
    <property type="entry name" value="N_BRCA1_IG"/>
    <property type="match status" value="1"/>
</dbReference>
<gene>
    <name evidence="2" type="ORF">OMM_04300</name>
</gene>
<reference evidence="3" key="1">
    <citation type="submission" date="2012-11" db="EMBL/GenBank/DDBJ databases">
        <authorList>
            <person name="Lucero-Rivera Y.E."/>
            <person name="Tovar-Ramirez D."/>
        </authorList>
    </citation>
    <scope>NUCLEOTIDE SEQUENCE [LARGE SCALE GENOMIC DNA]</scope>
    <source>
        <strain evidence="3">Araruama</strain>
    </source>
</reference>
<dbReference type="Gene3D" id="2.60.40.10">
    <property type="entry name" value="Immunoglobulins"/>
    <property type="match status" value="1"/>
</dbReference>
<accession>A0A1V1P1Y0</accession>
<evidence type="ECO:0000259" key="1">
    <source>
        <dbReference type="Pfam" id="PF16158"/>
    </source>
</evidence>
<dbReference type="InterPro" id="IPR032350">
    <property type="entry name" value="Nbr1_FW"/>
</dbReference>
<evidence type="ECO:0000313" key="2">
    <source>
        <dbReference type="EMBL" id="ETR68877.1"/>
    </source>
</evidence>
<dbReference type="CDD" id="cd14947">
    <property type="entry name" value="NBR1_like"/>
    <property type="match status" value="1"/>
</dbReference>
<proteinExistence type="predicted"/>
<comment type="caution">
    <text evidence="2">The sequence shown here is derived from an EMBL/GenBank/DDBJ whole genome shotgun (WGS) entry which is preliminary data.</text>
</comment>
<organism evidence="2 3">
    <name type="scientific">Candidatus Magnetoglobus multicellularis str. Araruama</name>
    <dbReference type="NCBI Taxonomy" id="890399"/>
    <lineage>
        <taxon>Bacteria</taxon>
        <taxon>Pseudomonadati</taxon>
        <taxon>Thermodesulfobacteriota</taxon>
        <taxon>Desulfobacteria</taxon>
        <taxon>Desulfobacterales</taxon>
        <taxon>Desulfobacteraceae</taxon>
        <taxon>Candidatus Magnetoglobus</taxon>
    </lineage>
</organism>
<sequence>MGKTSFLRKRYIYFSKNGYVGLNLGIETTSSNYSIIDEYTNIAVDAVKFVFVENDNSPDKASIHQVSYPIGTTIKDNNYFLQEWIIKNTGTTTWDSSYSFKHISGNLSLNPSDDIQIEKTIEPGSFYTLKIYMKAPDSLSSEKVYREEWQLVNPEGNTVRINDENNLITQIIVPGLFNPTSECPETLSYNRETIIPDNEARFVEISPAAIQEFLEDRNSILSRVDTDVYQLDPKKVGRGGKSWSVYIQETDAWNIDELNDDKPTIEEYTPAEIIYYAAKENKINPVLLLAYIQKEMQLISETSSDNLQHKLNRATGYGMGEGGDNSKYYSFLAQLTGTSYEIDFEMPKYEKEYTKVIDGETIIIRSAFAHYHYDYTPHFLSATSLF</sequence>
<dbReference type="AlphaFoldDB" id="A0A1V1P1Y0"/>
<name>A0A1V1P1Y0_9BACT</name>
<protein>
    <recommendedName>
        <fullName evidence="1">Nbr1 FW domain-containing protein</fullName>
    </recommendedName>
</protein>
<evidence type="ECO:0000313" key="3">
    <source>
        <dbReference type="Proteomes" id="UP000189670"/>
    </source>
</evidence>
<feature type="domain" description="Nbr1 FW" evidence="1">
    <location>
        <begin position="69"/>
        <end position="157"/>
    </location>
</feature>
<dbReference type="Proteomes" id="UP000189670">
    <property type="component" value="Unassembled WGS sequence"/>
</dbReference>
<dbReference type="InterPro" id="IPR013783">
    <property type="entry name" value="Ig-like_fold"/>
</dbReference>
<dbReference type="EMBL" id="ATBP01000807">
    <property type="protein sequence ID" value="ETR68877.1"/>
    <property type="molecule type" value="Genomic_DNA"/>
</dbReference>